<feature type="compositionally biased region" description="Low complexity" evidence="1">
    <location>
        <begin position="97"/>
        <end position="115"/>
    </location>
</feature>
<accession>A0ABQ8GMK9</accession>
<evidence type="ECO:0000313" key="3">
    <source>
        <dbReference type="Proteomes" id="UP000774617"/>
    </source>
</evidence>
<name>A0ABQ8GMK9_9PEZI</name>
<comment type="caution">
    <text evidence="2">The sequence shown here is derived from an EMBL/GenBank/DDBJ whole genome shotgun (WGS) entry which is preliminary data.</text>
</comment>
<evidence type="ECO:0000256" key="1">
    <source>
        <dbReference type="SAM" id="MobiDB-lite"/>
    </source>
</evidence>
<evidence type="ECO:0000313" key="2">
    <source>
        <dbReference type="EMBL" id="KAH7060884.1"/>
    </source>
</evidence>
<dbReference type="EMBL" id="JAGTJR010000005">
    <property type="protein sequence ID" value="KAH7060884.1"/>
    <property type="molecule type" value="Genomic_DNA"/>
</dbReference>
<keyword evidence="3" id="KW-1185">Reference proteome</keyword>
<feature type="region of interest" description="Disordered" evidence="1">
    <location>
        <begin position="36"/>
        <end position="63"/>
    </location>
</feature>
<proteinExistence type="predicted"/>
<organism evidence="2 3">
    <name type="scientific">Macrophomina phaseolina</name>
    <dbReference type="NCBI Taxonomy" id="35725"/>
    <lineage>
        <taxon>Eukaryota</taxon>
        <taxon>Fungi</taxon>
        <taxon>Dikarya</taxon>
        <taxon>Ascomycota</taxon>
        <taxon>Pezizomycotina</taxon>
        <taxon>Dothideomycetes</taxon>
        <taxon>Dothideomycetes incertae sedis</taxon>
        <taxon>Botryosphaeriales</taxon>
        <taxon>Botryosphaeriaceae</taxon>
        <taxon>Macrophomina</taxon>
    </lineage>
</organism>
<feature type="region of interest" description="Disordered" evidence="1">
    <location>
        <begin position="97"/>
        <end position="130"/>
    </location>
</feature>
<dbReference type="Proteomes" id="UP000774617">
    <property type="component" value="Unassembled WGS sequence"/>
</dbReference>
<protein>
    <submittedName>
        <fullName evidence="2">Uncharacterized protein</fullName>
    </submittedName>
</protein>
<reference evidence="2 3" key="1">
    <citation type="journal article" date="2021" name="Nat. Commun.">
        <title>Genetic determinants of endophytism in the Arabidopsis root mycobiome.</title>
        <authorList>
            <person name="Mesny F."/>
            <person name="Miyauchi S."/>
            <person name="Thiergart T."/>
            <person name="Pickel B."/>
            <person name="Atanasova L."/>
            <person name="Karlsson M."/>
            <person name="Huettel B."/>
            <person name="Barry K.W."/>
            <person name="Haridas S."/>
            <person name="Chen C."/>
            <person name="Bauer D."/>
            <person name="Andreopoulos W."/>
            <person name="Pangilinan J."/>
            <person name="LaButti K."/>
            <person name="Riley R."/>
            <person name="Lipzen A."/>
            <person name="Clum A."/>
            <person name="Drula E."/>
            <person name="Henrissat B."/>
            <person name="Kohler A."/>
            <person name="Grigoriev I.V."/>
            <person name="Martin F.M."/>
            <person name="Hacquard S."/>
        </authorList>
    </citation>
    <scope>NUCLEOTIDE SEQUENCE [LARGE SCALE GENOMIC DNA]</scope>
    <source>
        <strain evidence="2 3">MPI-SDFR-AT-0080</strain>
    </source>
</reference>
<gene>
    <name evidence="2" type="ORF">B0J12DRAFT_348228</name>
</gene>
<sequence length="188" mass="19748">MITEHIIVLTVNTAPPTHSTVYLDRASNIHSPEAHSELFQSPRPTSPPASPETSNTPALPDQRPNLYTTAMQIAEILSDLTSLRVCDPAAALALVSASTTSAPTTSPNSTSAATADSHTPPADENEKDDADLQRARDLLALHAAFKGNGNGAGLAAELRALKEKVGRAVAGQLEEDEGEDGEGFEAWD</sequence>